<dbReference type="RefSeq" id="WP_307023463.1">
    <property type="nucleotide sequence ID" value="NZ_JAUSUI010000020.1"/>
</dbReference>
<evidence type="ECO:0000313" key="1">
    <source>
        <dbReference type="EMBL" id="MDQ0305440.1"/>
    </source>
</evidence>
<keyword evidence="2" id="KW-1185">Reference proteome</keyword>
<comment type="caution">
    <text evidence="1">The sequence shown here is derived from an EMBL/GenBank/DDBJ whole genome shotgun (WGS) entry which is preliminary data.</text>
</comment>
<evidence type="ECO:0008006" key="3">
    <source>
        <dbReference type="Google" id="ProtNLM"/>
    </source>
</evidence>
<gene>
    <name evidence="1" type="ORF">J2S75_004504</name>
</gene>
<name>A0ABU0BJ17_9HYPH</name>
<dbReference type="Proteomes" id="UP001224682">
    <property type="component" value="Unassembled WGS sequence"/>
</dbReference>
<accession>A0ABU0BJ17</accession>
<feature type="non-terminal residue" evidence="1">
    <location>
        <position position="1"/>
    </location>
</feature>
<sequence>AILGARAMQAAMAAQGGGAWEAGELTTLAECPVGLFLSDGGELCFKSEYGDNNGRIDAYIVRSGEFFWGAPPQTIASQRRQVVRPVARPAPEVKDAAAPLTMPVAHDPRYPSSGCSTKTVQGTLYNATKPTTPAPAASDELVERLRAVTEADAYAAPWTFGEKCREAAAEMERKDARIAHLEVEKDFISAEYLRSAKALHCNWRSHDPDASAAKDLEKVLWDADHKAAAALRPAKGGRDGE</sequence>
<proteinExistence type="predicted"/>
<protein>
    <recommendedName>
        <fullName evidence="3">DUF1311 domain-containing protein</fullName>
    </recommendedName>
</protein>
<evidence type="ECO:0000313" key="2">
    <source>
        <dbReference type="Proteomes" id="UP001224682"/>
    </source>
</evidence>
<reference evidence="1 2" key="1">
    <citation type="submission" date="2023-07" db="EMBL/GenBank/DDBJ databases">
        <title>Genomic Encyclopedia of Type Strains, Phase IV (KMG-IV): sequencing the most valuable type-strain genomes for metagenomic binning, comparative biology and taxonomic classification.</title>
        <authorList>
            <person name="Goeker M."/>
        </authorList>
    </citation>
    <scope>NUCLEOTIDE SEQUENCE [LARGE SCALE GENOMIC DNA]</scope>
    <source>
        <strain evidence="1 2">DSM 2457</strain>
    </source>
</reference>
<organism evidence="1 2">
    <name type="scientific">Ancylobacter polymorphus</name>
    <dbReference type="NCBI Taxonomy" id="223390"/>
    <lineage>
        <taxon>Bacteria</taxon>
        <taxon>Pseudomonadati</taxon>
        <taxon>Pseudomonadota</taxon>
        <taxon>Alphaproteobacteria</taxon>
        <taxon>Hyphomicrobiales</taxon>
        <taxon>Xanthobacteraceae</taxon>
        <taxon>Ancylobacter</taxon>
    </lineage>
</organism>
<dbReference type="EMBL" id="JAUSUI010000020">
    <property type="protein sequence ID" value="MDQ0305440.1"/>
    <property type="molecule type" value="Genomic_DNA"/>
</dbReference>